<accession>A0A814K3G0</accession>
<evidence type="ECO:0000313" key="1">
    <source>
        <dbReference type="EMBL" id="CAF1046040.1"/>
    </source>
</evidence>
<gene>
    <name evidence="1" type="ORF">BJG266_LOCUS18341</name>
    <name evidence="2" type="ORF">QVE165_LOCUS21387</name>
</gene>
<dbReference type="AlphaFoldDB" id="A0A814K3G0"/>
<evidence type="ECO:0000313" key="2">
    <source>
        <dbReference type="EMBL" id="CAF1120864.1"/>
    </source>
</evidence>
<dbReference type="Proteomes" id="UP000663832">
    <property type="component" value="Unassembled WGS sequence"/>
</dbReference>
<organism evidence="1 4">
    <name type="scientific">Adineta steineri</name>
    <dbReference type="NCBI Taxonomy" id="433720"/>
    <lineage>
        <taxon>Eukaryota</taxon>
        <taxon>Metazoa</taxon>
        <taxon>Spiralia</taxon>
        <taxon>Gnathifera</taxon>
        <taxon>Rotifera</taxon>
        <taxon>Eurotatoria</taxon>
        <taxon>Bdelloidea</taxon>
        <taxon>Adinetida</taxon>
        <taxon>Adinetidae</taxon>
        <taxon>Adineta</taxon>
    </lineage>
</organism>
<dbReference type="EMBL" id="CAJNOM010000137">
    <property type="protein sequence ID" value="CAF1120864.1"/>
    <property type="molecule type" value="Genomic_DNA"/>
</dbReference>
<name>A0A814K3G0_9BILA</name>
<keyword evidence="3" id="KW-1185">Reference proteome</keyword>
<proteinExistence type="predicted"/>
<dbReference type="OrthoDB" id="10021161at2759"/>
<evidence type="ECO:0000313" key="4">
    <source>
        <dbReference type="Proteomes" id="UP000663877"/>
    </source>
</evidence>
<comment type="caution">
    <text evidence="1">The sequence shown here is derived from an EMBL/GenBank/DDBJ whole genome shotgun (WGS) entry which is preliminary data.</text>
</comment>
<reference evidence="1" key="1">
    <citation type="submission" date="2021-02" db="EMBL/GenBank/DDBJ databases">
        <authorList>
            <person name="Nowell W R."/>
        </authorList>
    </citation>
    <scope>NUCLEOTIDE SEQUENCE</scope>
</reference>
<dbReference type="EMBL" id="CAJNOI010000093">
    <property type="protein sequence ID" value="CAF1046040.1"/>
    <property type="molecule type" value="Genomic_DNA"/>
</dbReference>
<protein>
    <submittedName>
        <fullName evidence="1">Uncharacterized protein</fullName>
    </submittedName>
</protein>
<sequence length="238" mass="28550">MNIVKNRLYEDEYNIELRYYYLIQLILDENWLEILNILEETPSIHLSFIQFAFQYIPLTMINKIRVEKVKERLNSIEIIQNRKENSFENYRNERNSFSSSCSSLTSIESFQQTIRFLSKGKFYRKYFHWNSIGKGECEIIENNQSGEILIRFWILKSNSIKLVFLVNLDQSNNFYLLSNKSSSSYIIKFQANNQCDYPHTKKLILYKIKFNSIMDVKRMKDILTLNCKDMLSHVKYDS</sequence>
<dbReference type="Proteomes" id="UP000663877">
    <property type="component" value="Unassembled WGS sequence"/>
</dbReference>
<evidence type="ECO:0000313" key="3">
    <source>
        <dbReference type="Proteomes" id="UP000663832"/>
    </source>
</evidence>